<dbReference type="Proteomes" id="UP000694845">
    <property type="component" value="Unplaced"/>
</dbReference>
<dbReference type="PANTHER" id="PTHR12533">
    <property type="entry name" value="NFAT"/>
    <property type="match status" value="1"/>
</dbReference>
<evidence type="ECO:0000256" key="6">
    <source>
        <dbReference type="ARBA" id="ARBA00023242"/>
    </source>
</evidence>
<dbReference type="GO" id="GO:0000981">
    <property type="term" value="F:DNA-binding transcription factor activity, RNA polymerase II-specific"/>
    <property type="evidence" value="ECO:0007669"/>
    <property type="project" value="TreeGrafter"/>
</dbReference>
<evidence type="ECO:0000256" key="1">
    <source>
        <dbReference type="ARBA" id="ARBA00004123"/>
    </source>
</evidence>
<dbReference type="RefSeq" id="XP_022080462.1">
    <property type="nucleotide sequence ID" value="XM_022224770.1"/>
</dbReference>
<dbReference type="SUPFAM" id="SSF81296">
    <property type="entry name" value="E set domains"/>
    <property type="match status" value="1"/>
</dbReference>
<evidence type="ECO:0000256" key="2">
    <source>
        <dbReference type="ARBA" id="ARBA00022553"/>
    </source>
</evidence>
<accession>A0A8B7XK03</accession>
<dbReference type="InterPro" id="IPR037059">
    <property type="entry name" value="RHD_DNA_bind_dom_sf"/>
</dbReference>
<dbReference type="InterPro" id="IPR015646">
    <property type="entry name" value="NFAT5_RHD_DNA-bd"/>
</dbReference>
<dbReference type="GO" id="GO:0005634">
    <property type="term" value="C:nucleus"/>
    <property type="evidence" value="ECO:0007669"/>
    <property type="project" value="UniProtKB-SubCell"/>
</dbReference>
<keyword evidence="9" id="KW-1185">Reference proteome</keyword>
<name>A0A8B7XK03_ACAPL</name>
<keyword evidence="6" id="KW-0539">Nucleus</keyword>
<dbReference type="GeneID" id="110973726"/>
<keyword evidence="2" id="KW-0597">Phosphoprotein</keyword>
<dbReference type="Pfam" id="PF00554">
    <property type="entry name" value="RHD_DNA_bind"/>
    <property type="match status" value="1"/>
</dbReference>
<dbReference type="Gene3D" id="2.60.40.10">
    <property type="entry name" value="Immunoglobulins"/>
    <property type="match status" value="1"/>
</dbReference>
<organism evidence="9 10">
    <name type="scientific">Acanthaster planci</name>
    <name type="common">Crown-of-thorns starfish</name>
    <dbReference type="NCBI Taxonomy" id="133434"/>
    <lineage>
        <taxon>Eukaryota</taxon>
        <taxon>Metazoa</taxon>
        <taxon>Echinodermata</taxon>
        <taxon>Eleutherozoa</taxon>
        <taxon>Asterozoa</taxon>
        <taxon>Asteroidea</taxon>
        <taxon>Valvatacea</taxon>
        <taxon>Valvatida</taxon>
        <taxon>Acanthasteridae</taxon>
        <taxon>Acanthaster</taxon>
    </lineage>
</organism>
<evidence type="ECO:0000256" key="5">
    <source>
        <dbReference type="ARBA" id="ARBA00023163"/>
    </source>
</evidence>
<dbReference type="InterPro" id="IPR014756">
    <property type="entry name" value="Ig_E-set"/>
</dbReference>
<feature type="compositionally biased region" description="Low complexity" evidence="7">
    <location>
        <begin position="119"/>
        <end position="133"/>
    </location>
</feature>
<feature type="region of interest" description="Disordered" evidence="7">
    <location>
        <begin position="113"/>
        <end position="133"/>
    </location>
</feature>
<dbReference type="PANTHER" id="PTHR12533:SF7">
    <property type="entry name" value="NFAT NUCLEAR FACTOR, ISOFORM B"/>
    <property type="match status" value="1"/>
</dbReference>
<gene>
    <name evidence="10" type="primary">LOC110973726</name>
</gene>
<dbReference type="KEGG" id="aplc:110973726"/>
<evidence type="ECO:0000313" key="10">
    <source>
        <dbReference type="RefSeq" id="XP_022080462.1"/>
    </source>
</evidence>
<dbReference type="InterPro" id="IPR008366">
    <property type="entry name" value="NFAT"/>
</dbReference>
<comment type="subcellular location">
    <subcellularLocation>
        <location evidence="1">Nucleus</location>
    </subcellularLocation>
</comment>
<dbReference type="AlphaFoldDB" id="A0A8B7XK03"/>
<reference evidence="10" key="1">
    <citation type="submission" date="2025-08" db="UniProtKB">
        <authorList>
            <consortium name="RefSeq"/>
        </authorList>
    </citation>
    <scope>IDENTIFICATION</scope>
</reference>
<proteinExistence type="predicted"/>
<keyword evidence="4" id="KW-0238">DNA-binding</keyword>
<dbReference type="InterPro" id="IPR008967">
    <property type="entry name" value="p53-like_TF_DNA-bd_sf"/>
</dbReference>
<dbReference type="Gene3D" id="2.60.40.340">
    <property type="entry name" value="Rel homology domain (RHD), DNA-binding domain"/>
    <property type="match status" value="1"/>
</dbReference>
<feature type="domain" description="RHD" evidence="8">
    <location>
        <begin position="257"/>
        <end position="439"/>
    </location>
</feature>
<dbReference type="PROSITE" id="PS50254">
    <property type="entry name" value="REL_2"/>
    <property type="match status" value="1"/>
</dbReference>
<dbReference type="InterPro" id="IPR011539">
    <property type="entry name" value="RHD_DNA_bind_dom"/>
</dbReference>
<protein>
    <submittedName>
        <fullName evidence="10">Nuclear factor of activated T-cells 5-like isoform X1</fullName>
    </submittedName>
</protein>
<dbReference type="InterPro" id="IPR032397">
    <property type="entry name" value="RHD_dimer"/>
</dbReference>
<evidence type="ECO:0000256" key="3">
    <source>
        <dbReference type="ARBA" id="ARBA00023015"/>
    </source>
</evidence>
<dbReference type="SUPFAM" id="SSF49417">
    <property type="entry name" value="p53-like transcription factors"/>
    <property type="match status" value="1"/>
</dbReference>
<dbReference type="Pfam" id="PF16179">
    <property type="entry name" value="RHD_dimer"/>
    <property type="match status" value="1"/>
</dbReference>
<dbReference type="GO" id="GO:0005667">
    <property type="term" value="C:transcription regulator complex"/>
    <property type="evidence" value="ECO:0007669"/>
    <property type="project" value="TreeGrafter"/>
</dbReference>
<dbReference type="FunFam" id="2.60.40.340:FF:000002">
    <property type="entry name" value="Nuclear factor of activated T-cells 5, tonicity-responsive"/>
    <property type="match status" value="1"/>
</dbReference>
<dbReference type="GO" id="GO:0000978">
    <property type="term" value="F:RNA polymerase II cis-regulatory region sequence-specific DNA binding"/>
    <property type="evidence" value="ECO:0007669"/>
    <property type="project" value="InterPro"/>
</dbReference>
<feature type="region of interest" description="Disordered" evidence="7">
    <location>
        <begin position="234"/>
        <end position="267"/>
    </location>
</feature>
<evidence type="ECO:0000256" key="4">
    <source>
        <dbReference type="ARBA" id="ARBA00023125"/>
    </source>
</evidence>
<evidence type="ECO:0000256" key="7">
    <source>
        <dbReference type="SAM" id="MobiDB-lite"/>
    </source>
</evidence>
<sequence length="728" mass="78325">MPILSLESLGLDVLRVEDLNSLNNCSKGFTFTLGNGQHSISGNNCPSIKTDLTMNEATSDLSSVKSETANLAQCQEFNPFLSNDKVSDSLALLMASQISQSCETEAVGSPESSSCAVASPMSTSSPSEPSSPFSLDCSSTASSPVIESTHHLCFDEDTISSLASLLDDDVNNNDPGFWEEEPKAKVRRTSISQLSPGSVAQVPRSPVGGFDFGLAVSDPSFMCATFNLEGASTENGNCSVPVRTSTKPSSQRKAAKSKPPSLNLSFPNSDAGAQLSVLIQPEKHHRARYLTEGSRGSVKDESQQAFPTLKLDGVTEGVTLHVFVASDQGKIKPHGYYQACKVTGRNTTPCKEIDIDGTTVIEIPWENTGNTGSMEISIDCVGILKLRNADVEQRIGLARSKRKSTTVRLVFRVFMKRPDGSNTVLQEISSPICCTQPLGHPEIVKKSMACCSVKGDEDLFIIGKNFIAKHTKVKLQELCPLGKVLWEGNCEMDKTLFHNTHIVCKVPPYKTLDIDRPKEVYLVVTSGPNKTSELYAHPFNYMPLTESERKPESIPMQLPLGNVTAVNVPETVETASSPVMQPVQQSVPQAVAFGIDGGKSFADTLKAAAQLELKSPGLLAKLARQNSTASSFLGLIVDSSGTAAMALGQPVLKELMQLGIVDVKVTNNEDEVGMMNIEEKGLVIEEGTSEEAPPDDIENFLAWWKEQAHFNGTVPTATLDDVSSVLSL</sequence>
<evidence type="ECO:0000313" key="9">
    <source>
        <dbReference type="Proteomes" id="UP000694845"/>
    </source>
</evidence>
<feature type="compositionally biased region" description="Polar residues" evidence="7">
    <location>
        <begin position="234"/>
        <end position="252"/>
    </location>
</feature>
<dbReference type="OrthoDB" id="5346094at2759"/>
<keyword evidence="3" id="KW-0805">Transcription regulation</keyword>
<evidence type="ECO:0000259" key="8">
    <source>
        <dbReference type="PROSITE" id="PS50254"/>
    </source>
</evidence>
<keyword evidence="5" id="KW-0804">Transcription</keyword>
<dbReference type="InterPro" id="IPR013783">
    <property type="entry name" value="Ig-like_fold"/>
</dbReference>
<dbReference type="CDD" id="cd07882">
    <property type="entry name" value="RHD-n_TonEBP"/>
    <property type="match status" value="1"/>
</dbReference>